<evidence type="ECO:0000256" key="1">
    <source>
        <dbReference type="SAM" id="MobiDB-lite"/>
    </source>
</evidence>
<dbReference type="GO" id="GO:0004672">
    <property type="term" value="F:protein kinase activity"/>
    <property type="evidence" value="ECO:0007669"/>
    <property type="project" value="InterPro"/>
</dbReference>
<dbReference type="PROSITE" id="PS50011">
    <property type="entry name" value="PROTEIN_KINASE_DOM"/>
    <property type="match status" value="1"/>
</dbReference>
<feature type="region of interest" description="Disordered" evidence="1">
    <location>
        <begin position="217"/>
        <end position="237"/>
    </location>
</feature>
<proteinExistence type="predicted"/>
<dbReference type="EMBL" id="AFQF01006350">
    <property type="protein sequence ID" value="EGU72415.1"/>
    <property type="molecule type" value="Genomic_DNA"/>
</dbReference>
<evidence type="ECO:0000313" key="3">
    <source>
        <dbReference type="EMBL" id="EGU72415.1"/>
    </source>
</evidence>
<gene>
    <name evidence="3" type="ORF">FOXB_17075</name>
</gene>
<feature type="domain" description="Protein kinase" evidence="2">
    <location>
        <begin position="233"/>
        <end position="508"/>
    </location>
</feature>
<dbReference type="OrthoDB" id="5040374at2759"/>
<name>F9GEJ1_FUSOF</name>
<feature type="region of interest" description="Disordered" evidence="1">
    <location>
        <begin position="1"/>
        <end position="36"/>
    </location>
</feature>
<comment type="caution">
    <text evidence="3">The sequence shown here is derived from an EMBL/GenBank/DDBJ whole genome shotgun (WGS) entry which is preliminary data.</text>
</comment>
<dbReference type="InterPro" id="IPR011009">
    <property type="entry name" value="Kinase-like_dom_sf"/>
</dbReference>
<protein>
    <recommendedName>
        <fullName evidence="2">Protein kinase domain-containing protein</fullName>
    </recommendedName>
</protein>
<dbReference type="SUPFAM" id="SSF56112">
    <property type="entry name" value="Protein kinase-like (PK-like)"/>
    <property type="match status" value="1"/>
</dbReference>
<dbReference type="AlphaFoldDB" id="F9GEJ1"/>
<dbReference type="InterPro" id="IPR000719">
    <property type="entry name" value="Prot_kinase_dom"/>
</dbReference>
<organism evidence="3">
    <name type="scientific">Fusarium oxysporum (strain Fo5176)</name>
    <name type="common">Fusarium vascular wilt</name>
    <dbReference type="NCBI Taxonomy" id="660025"/>
    <lineage>
        <taxon>Eukaryota</taxon>
        <taxon>Fungi</taxon>
        <taxon>Dikarya</taxon>
        <taxon>Ascomycota</taxon>
        <taxon>Pezizomycotina</taxon>
        <taxon>Sordariomycetes</taxon>
        <taxon>Hypocreomycetidae</taxon>
        <taxon>Hypocreales</taxon>
        <taxon>Nectriaceae</taxon>
        <taxon>Fusarium</taxon>
        <taxon>Fusarium oxysporum species complex</taxon>
    </lineage>
</organism>
<dbReference type="PaxDb" id="5507-FOXG_14294P0"/>
<evidence type="ECO:0000259" key="2">
    <source>
        <dbReference type="PROSITE" id="PS50011"/>
    </source>
</evidence>
<reference evidence="3" key="1">
    <citation type="journal article" date="2012" name="Mol. Plant Microbe Interact.">
        <title>A highly conserved effector in Fusarium oxysporum is required for full virulence on Arabidopsis.</title>
        <authorList>
            <person name="Thatcher L.F."/>
            <person name="Gardiner D.M."/>
            <person name="Kazan K."/>
            <person name="Manners J."/>
        </authorList>
    </citation>
    <scope>NUCLEOTIDE SEQUENCE [LARGE SCALE GENOMIC DNA]</scope>
    <source>
        <strain evidence="3">Fo5176</strain>
    </source>
</reference>
<dbReference type="Gene3D" id="1.10.510.10">
    <property type="entry name" value="Transferase(Phosphotransferase) domain 1"/>
    <property type="match status" value="1"/>
</dbReference>
<dbReference type="GO" id="GO:0005524">
    <property type="term" value="F:ATP binding"/>
    <property type="evidence" value="ECO:0007669"/>
    <property type="project" value="InterPro"/>
</dbReference>
<sequence length="520" mass="57815">MSASSSPLPFTIAEDDTAQPENPGGAYNSMSRLEDSPIRSSIPSDLNCLISRLNELKLDPSSSISHSRVVAVANEDEGVIMRGDGKPVDFPSGGLSIEQAPDRPYFTIGSDNITISGYYSPGGDDIIIHRRETNEVELASYSSVMNEMTPLRSVKVPFSLHTGLWQISGSGRIQIYLYIFPKPYILHISSEPPKRPHLESGENAPYPRKKVRLMQPRHKKPVTQTPNRTKEATKTNAKTGTSNLELLRPSSSVRWCGLNTAFRIDTISTSQRGQRQKTRDCFKLSALELVFSQSSTTRVFTGQHAQHGLVSFKAVAYPTRDLIQQHAQRWCREVSAARKINHITSALVFLHSTIGKPHLSVNSSNIFKKGNLFSLSGFEIAEDTTGLKIRHEEMKWYAAPEHVFAEPAAPLEKRIPRDDSREDGKKDVFSLAVILAYAWKYIPLPETCGESMYSSRTQWLRSIESIRQASNCKVANPFMNILLKGLDPEPKTRSSSRGLLELALDSFKDSAGQILNVSVA</sequence>
<accession>F9GEJ1</accession>